<dbReference type="InterPro" id="IPR043128">
    <property type="entry name" value="Rev_trsase/Diguanyl_cyclase"/>
</dbReference>
<dbReference type="InterPro" id="IPR035965">
    <property type="entry name" value="PAS-like_dom_sf"/>
</dbReference>
<dbReference type="NCBIfam" id="TIGR00229">
    <property type="entry name" value="sensory_box"/>
    <property type="match status" value="1"/>
</dbReference>
<dbReference type="InterPro" id="IPR000014">
    <property type="entry name" value="PAS"/>
</dbReference>
<name>A0ABZ1B1W2_9ACTN</name>
<dbReference type="Proteomes" id="UP001324287">
    <property type="component" value="Chromosome"/>
</dbReference>
<evidence type="ECO:0000259" key="4">
    <source>
        <dbReference type="PROSITE" id="PS50887"/>
    </source>
</evidence>
<evidence type="ECO:0000259" key="2">
    <source>
        <dbReference type="PROSITE" id="PS50112"/>
    </source>
</evidence>
<sequence>MIDGTDALPSADRGSAFANAPMGIALTTPDGVVVDANPALCAMLGRTAEQVHGRSYLSCVHPDVTASAQVAHASLRATPTLPMRHESRLIRQDGTDVPVQVTASYVMATPEGQADHLVVIVEDITERKVLEAQLVHRSLHDPLTGLPNRLLFQDRLWHALERGRRENTPTCVLITDLDGFKAINDELGHPMGDLVLVTFAERLRSVLRASDTAARLGGDEFSIVCENTEPPDADVLAERLRAQVTEPLRLDGTTVSVGLSIGIGSVAGGDHPGTSTSGSSARPTTRCTPTSTADVRRARRSDRPGDRSPPTRVPAVGRPGPPSPRATAGRARRRPACRSGRRRPAWPRRRRRRGPAPRPTRALPGAAGPPGAGP</sequence>
<dbReference type="PANTHER" id="PTHR44757">
    <property type="entry name" value="DIGUANYLATE CYCLASE DGCP"/>
    <property type="match status" value="1"/>
</dbReference>
<dbReference type="Pfam" id="PF00990">
    <property type="entry name" value="GGDEF"/>
    <property type="match status" value="1"/>
</dbReference>
<dbReference type="SMART" id="SM00091">
    <property type="entry name" value="PAS"/>
    <property type="match status" value="1"/>
</dbReference>
<dbReference type="Gene3D" id="3.30.450.20">
    <property type="entry name" value="PAS domain"/>
    <property type="match status" value="1"/>
</dbReference>
<dbReference type="SUPFAM" id="SSF55073">
    <property type="entry name" value="Nucleotide cyclase"/>
    <property type="match status" value="1"/>
</dbReference>
<feature type="region of interest" description="Disordered" evidence="1">
    <location>
        <begin position="265"/>
        <end position="374"/>
    </location>
</feature>
<dbReference type="InterPro" id="IPR000160">
    <property type="entry name" value="GGDEF_dom"/>
</dbReference>
<organism evidence="5 6">
    <name type="scientific">Blastococcus brunescens</name>
    <dbReference type="NCBI Taxonomy" id="1564165"/>
    <lineage>
        <taxon>Bacteria</taxon>
        <taxon>Bacillati</taxon>
        <taxon>Actinomycetota</taxon>
        <taxon>Actinomycetes</taxon>
        <taxon>Geodermatophilales</taxon>
        <taxon>Geodermatophilaceae</taxon>
        <taxon>Blastococcus</taxon>
    </lineage>
</organism>
<feature type="compositionally biased region" description="Polar residues" evidence="1">
    <location>
        <begin position="273"/>
        <end position="289"/>
    </location>
</feature>
<gene>
    <name evidence="5" type="ORF">U6N30_29495</name>
</gene>
<dbReference type="InterPro" id="IPR000700">
    <property type="entry name" value="PAS-assoc_C"/>
</dbReference>
<dbReference type="PROSITE" id="PS50112">
    <property type="entry name" value="PAS"/>
    <property type="match status" value="1"/>
</dbReference>
<proteinExistence type="predicted"/>
<dbReference type="SMART" id="SM00086">
    <property type="entry name" value="PAC"/>
    <property type="match status" value="1"/>
</dbReference>
<dbReference type="RefSeq" id="WP_324275069.1">
    <property type="nucleotide sequence ID" value="NZ_CP141261.1"/>
</dbReference>
<dbReference type="Gene3D" id="3.30.70.270">
    <property type="match status" value="1"/>
</dbReference>
<dbReference type="Pfam" id="PF13426">
    <property type="entry name" value="PAS_9"/>
    <property type="match status" value="1"/>
</dbReference>
<evidence type="ECO:0000256" key="1">
    <source>
        <dbReference type="SAM" id="MobiDB-lite"/>
    </source>
</evidence>
<dbReference type="InterPro" id="IPR001610">
    <property type="entry name" value="PAC"/>
</dbReference>
<dbReference type="CDD" id="cd01949">
    <property type="entry name" value="GGDEF"/>
    <property type="match status" value="1"/>
</dbReference>
<evidence type="ECO:0000313" key="5">
    <source>
        <dbReference type="EMBL" id="WRL63736.1"/>
    </source>
</evidence>
<feature type="domain" description="PAS" evidence="2">
    <location>
        <begin position="16"/>
        <end position="63"/>
    </location>
</feature>
<dbReference type="PROSITE" id="PS50113">
    <property type="entry name" value="PAC"/>
    <property type="match status" value="1"/>
</dbReference>
<dbReference type="PROSITE" id="PS50887">
    <property type="entry name" value="GGDEF"/>
    <property type="match status" value="1"/>
</dbReference>
<feature type="domain" description="PAC" evidence="3">
    <location>
        <begin position="83"/>
        <end position="136"/>
    </location>
</feature>
<dbReference type="EMBL" id="CP141261">
    <property type="protein sequence ID" value="WRL63736.1"/>
    <property type="molecule type" value="Genomic_DNA"/>
</dbReference>
<dbReference type="PANTHER" id="PTHR44757:SF2">
    <property type="entry name" value="BIOFILM ARCHITECTURE MAINTENANCE PROTEIN MBAA"/>
    <property type="match status" value="1"/>
</dbReference>
<dbReference type="InterPro" id="IPR052155">
    <property type="entry name" value="Biofilm_reg_signaling"/>
</dbReference>
<dbReference type="InterPro" id="IPR029787">
    <property type="entry name" value="Nucleotide_cyclase"/>
</dbReference>
<protein>
    <submittedName>
        <fullName evidence="5">GGDEF domain-containing protein</fullName>
    </submittedName>
</protein>
<evidence type="ECO:0000313" key="6">
    <source>
        <dbReference type="Proteomes" id="UP001324287"/>
    </source>
</evidence>
<accession>A0ABZ1B1W2</accession>
<dbReference type="SMART" id="SM00267">
    <property type="entry name" value="GGDEF"/>
    <property type="match status" value="1"/>
</dbReference>
<feature type="compositionally biased region" description="Basic residues" evidence="1">
    <location>
        <begin position="330"/>
        <end position="355"/>
    </location>
</feature>
<evidence type="ECO:0000259" key="3">
    <source>
        <dbReference type="PROSITE" id="PS50113"/>
    </source>
</evidence>
<dbReference type="NCBIfam" id="TIGR00254">
    <property type="entry name" value="GGDEF"/>
    <property type="match status" value="1"/>
</dbReference>
<keyword evidence="6" id="KW-1185">Reference proteome</keyword>
<dbReference type="SUPFAM" id="SSF55785">
    <property type="entry name" value="PYP-like sensor domain (PAS domain)"/>
    <property type="match status" value="1"/>
</dbReference>
<dbReference type="CDD" id="cd00130">
    <property type="entry name" value="PAS"/>
    <property type="match status" value="1"/>
</dbReference>
<reference evidence="5 6" key="1">
    <citation type="submission" date="2023-12" db="EMBL/GenBank/DDBJ databases">
        <title>Blastococcus brunescens sp. nov., an actonobacterium isolated from sandstone collected in sahara desert.</title>
        <authorList>
            <person name="Gtari M."/>
            <person name="Ghodhbane F."/>
        </authorList>
    </citation>
    <scope>NUCLEOTIDE SEQUENCE [LARGE SCALE GENOMIC DNA]</scope>
    <source>
        <strain evidence="5 6">BMG 8361</strain>
    </source>
</reference>
<feature type="domain" description="GGDEF" evidence="4">
    <location>
        <begin position="168"/>
        <end position="303"/>
    </location>
</feature>